<keyword evidence="3" id="KW-0732">Signal</keyword>
<sequence length="328" mass="36437">MVFWGPPSLLRLLISLHALVQWLGVFRSKPVSKAGIIIVWFRSSPELQAATASHTPGAAASKESGESSDGHDGDSAASEHPEDVSESSRRQGTSGVAPLTSPEDEASRSTLARRLEKELAQLRAQRRRLQANLSHQRCRWSSEDSYVKYRLREKPALSSSPETLARIRAKYRSSVDKKKREMSVVEQSIREMELQEATLRARLHECRRGCSQGPEEPSTEDVAGTSTSAGHLQADSGGGDSGTSLSLEERLKLVRATRIRQQLQLRVRRQHWSSEEAYIKYRTGAAKSKSSERGVSSWLAHCACRIHARPPGVANKRGTRSEYLFILL</sequence>
<feature type="coiled-coil region" evidence="1">
    <location>
        <begin position="112"/>
        <end position="139"/>
    </location>
</feature>
<feature type="compositionally biased region" description="Low complexity" evidence="2">
    <location>
        <begin position="51"/>
        <end position="62"/>
    </location>
</feature>
<feature type="signal peptide" evidence="3">
    <location>
        <begin position="1"/>
        <end position="28"/>
    </location>
</feature>
<keyword evidence="1" id="KW-0175">Coiled coil</keyword>
<accession>A0A0F7UW67</accession>
<evidence type="ECO:0000256" key="2">
    <source>
        <dbReference type="SAM" id="MobiDB-lite"/>
    </source>
</evidence>
<feature type="region of interest" description="Disordered" evidence="2">
    <location>
        <begin position="208"/>
        <end position="244"/>
    </location>
</feature>
<evidence type="ECO:0000256" key="3">
    <source>
        <dbReference type="SAM" id="SignalP"/>
    </source>
</evidence>
<gene>
    <name evidence="4" type="ORF">BN1205_086720</name>
</gene>
<reference evidence="4" key="1">
    <citation type="journal article" date="2015" name="PLoS ONE">
        <title>Comprehensive Evaluation of Toxoplasma gondii VEG and Neospora caninum LIV Genomes with Tachyzoite Stage Transcriptome and Proteome Defines Novel Transcript Features.</title>
        <authorList>
            <person name="Ramaprasad A."/>
            <person name="Mourier T."/>
            <person name="Naeem R."/>
            <person name="Malas T.B."/>
            <person name="Moussa E."/>
            <person name="Panigrahi A."/>
            <person name="Vermont S.J."/>
            <person name="Otto T.D."/>
            <person name="Wastling J."/>
            <person name="Pain A."/>
        </authorList>
    </citation>
    <scope>NUCLEOTIDE SEQUENCE</scope>
    <source>
        <strain evidence="4">VEG</strain>
    </source>
</reference>
<organism evidence="4">
    <name type="scientific">Toxoplasma gondii (strain ATCC 50861 / VEG)</name>
    <dbReference type="NCBI Taxonomy" id="432359"/>
    <lineage>
        <taxon>Eukaryota</taxon>
        <taxon>Sar</taxon>
        <taxon>Alveolata</taxon>
        <taxon>Apicomplexa</taxon>
        <taxon>Conoidasida</taxon>
        <taxon>Coccidia</taxon>
        <taxon>Eucoccidiorida</taxon>
        <taxon>Eimeriorina</taxon>
        <taxon>Sarcocystidae</taxon>
        <taxon>Toxoplasma</taxon>
    </lineage>
</organism>
<dbReference type="AlphaFoldDB" id="A0A0F7UW67"/>
<name>A0A0F7UW67_TOXGV</name>
<dbReference type="EMBL" id="LN714494">
    <property type="protein sequence ID" value="CEL72696.1"/>
    <property type="molecule type" value="Genomic_DNA"/>
</dbReference>
<protein>
    <submittedName>
        <fullName evidence="4">Uncharacterized protein</fullName>
    </submittedName>
</protein>
<proteinExistence type="predicted"/>
<evidence type="ECO:0000256" key="1">
    <source>
        <dbReference type="SAM" id="Coils"/>
    </source>
</evidence>
<evidence type="ECO:0000313" key="4">
    <source>
        <dbReference type="EMBL" id="CEL72696.1"/>
    </source>
</evidence>
<feature type="region of interest" description="Disordered" evidence="2">
    <location>
        <begin position="51"/>
        <end position="109"/>
    </location>
</feature>
<feature type="compositionally biased region" description="Basic and acidic residues" evidence="2">
    <location>
        <begin position="63"/>
        <end position="89"/>
    </location>
</feature>
<feature type="chain" id="PRO_5002523698" evidence="3">
    <location>
        <begin position="29"/>
        <end position="328"/>
    </location>
</feature>